<dbReference type="Proteomes" id="UP000256964">
    <property type="component" value="Unassembled WGS sequence"/>
</dbReference>
<reference evidence="1 2" key="1">
    <citation type="journal article" date="2018" name="Biotechnol. Biofuels">
        <title>Integrative visual omics of the white-rot fungus Polyporus brumalis exposes the biotechnological potential of its oxidative enzymes for delignifying raw plant biomass.</title>
        <authorList>
            <person name="Miyauchi S."/>
            <person name="Rancon A."/>
            <person name="Drula E."/>
            <person name="Hage H."/>
            <person name="Chaduli D."/>
            <person name="Favel A."/>
            <person name="Grisel S."/>
            <person name="Henrissat B."/>
            <person name="Herpoel-Gimbert I."/>
            <person name="Ruiz-Duenas F.J."/>
            <person name="Chevret D."/>
            <person name="Hainaut M."/>
            <person name="Lin J."/>
            <person name="Wang M."/>
            <person name="Pangilinan J."/>
            <person name="Lipzen A."/>
            <person name="Lesage-Meessen L."/>
            <person name="Navarro D."/>
            <person name="Riley R."/>
            <person name="Grigoriev I.V."/>
            <person name="Zhou S."/>
            <person name="Raouche S."/>
            <person name="Rosso M.N."/>
        </authorList>
    </citation>
    <scope>NUCLEOTIDE SEQUENCE [LARGE SCALE GENOMIC DNA]</scope>
    <source>
        <strain evidence="1 2">BRFM 1820</strain>
    </source>
</reference>
<dbReference type="EMBL" id="KZ857418">
    <property type="protein sequence ID" value="RDX47564.1"/>
    <property type="molecule type" value="Genomic_DNA"/>
</dbReference>
<dbReference type="SUPFAM" id="SSF52047">
    <property type="entry name" value="RNI-like"/>
    <property type="match status" value="1"/>
</dbReference>
<organism evidence="1 2">
    <name type="scientific">Lentinus brumalis</name>
    <dbReference type="NCBI Taxonomy" id="2498619"/>
    <lineage>
        <taxon>Eukaryota</taxon>
        <taxon>Fungi</taxon>
        <taxon>Dikarya</taxon>
        <taxon>Basidiomycota</taxon>
        <taxon>Agaricomycotina</taxon>
        <taxon>Agaricomycetes</taxon>
        <taxon>Polyporales</taxon>
        <taxon>Polyporaceae</taxon>
        <taxon>Lentinus</taxon>
    </lineage>
</organism>
<gene>
    <name evidence="1" type="ORF">OH76DRAFT_772470</name>
</gene>
<accession>A0A371D4T9</accession>
<protein>
    <recommendedName>
        <fullName evidence="3">F-box domain-containing protein</fullName>
    </recommendedName>
</protein>
<sequence length="577" mass="64615">MSTCRLRPTTVDVMYLTQTTSMYRAMMCQEIVENVCEFLSPSSSLEDSYRRADDKGNKGALARLARTCKAFSDPALRVLWRRLDTIRNLLQLLPQYRHPLPSDAFKMLRSVTPRQTLISSKPDEDDWTRLRSYAIRVRELEYCIWTRVDSASSSILSDMCNGGPLLPRLERLLEFDISAGCDAVIVELLFPVSLRSITLSCDAWYEGAPALKEQDTLQSIIARVPNLRNLSLDRNVARCTSLDSIKKLQDLQSLSLDVAVAVDDVILVHCGFLPSLRDFSCRIDTRHATKRPNIRGAFHSLSRISLQGSARDIVWFFEETSAHNLREVSLVFDWASTADELLQSVPEALNAVPPLTRSVSVRVTIELSQPLSLINALEPLRDLQALEEVIVTCRQPVSLPADDLVHMATAWSHLRVLHVSGHGFDPLTTTLHARILELVALHCPRLESLWLPRLEFCGLPLQEHEPVLDHGLADLDFYPIASVKMDADAEQDDPDALDVVAVWQNAALLIDRLFPALDLDATDGPRLIRIAKKGGREITRFLSALHIGRRHARCIDNVQVDGVGEHSCGFSLTPVLS</sequence>
<dbReference type="AlphaFoldDB" id="A0A371D4T9"/>
<dbReference type="Gene3D" id="3.80.10.10">
    <property type="entry name" value="Ribonuclease Inhibitor"/>
    <property type="match status" value="1"/>
</dbReference>
<evidence type="ECO:0000313" key="2">
    <source>
        <dbReference type="Proteomes" id="UP000256964"/>
    </source>
</evidence>
<name>A0A371D4T9_9APHY</name>
<keyword evidence="2" id="KW-1185">Reference proteome</keyword>
<dbReference type="OrthoDB" id="2753295at2759"/>
<dbReference type="InterPro" id="IPR032675">
    <property type="entry name" value="LRR_dom_sf"/>
</dbReference>
<evidence type="ECO:0000313" key="1">
    <source>
        <dbReference type="EMBL" id="RDX47564.1"/>
    </source>
</evidence>
<proteinExistence type="predicted"/>
<evidence type="ECO:0008006" key="3">
    <source>
        <dbReference type="Google" id="ProtNLM"/>
    </source>
</evidence>